<accession>A0A1P8JQX8</accession>
<name>A0A1P8JQX8_9BURK</name>
<keyword evidence="3" id="KW-1185">Reference proteome</keyword>
<evidence type="ECO:0000313" key="2">
    <source>
        <dbReference type="EMBL" id="APW36150.1"/>
    </source>
</evidence>
<evidence type="ECO:0000256" key="1">
    <source>
        <dbReference type="SAM" id="Phobius"/>
    </source>
</evidence>
<reference evidence="2 3" key="1">
    <citation type="submission" date="2017-01" db="EMBL/GenBank/DDBJ databases">
        <authorList>
            <person name="Mah S.A."/>
            <person name="Swanson W.J."/>
            <person name="Moy G.W."/>
            <person name="Vacquier V.D."/>
        </authorList>
    </citation>
    <scope>NUCLEOTIDE SEQUENCE [LARGE SCALE GENOMIC DNA]</scope>
    <source>
        <strain evidence="2 3">DCY110</strain>
    </source>
</reference>
<feature type="transmembrane region" description="Helical" evidence="1">
    <location>
        <begin position="32"/>
        <end position="50"/>
    </location>
</feature>
<proteinExistence type="predicted"/>
<keyword evidence="1" id="KW-1133">Transmembrane helix</keyword>
<dbReference type="AlphaFoldDB" id="A0A1P8JQX8"/>
<evidence type="ECO:0000313" key="3">
    <source>
        <dbReference type="Proteomes" id="UP000186609"/>
    </source>
</evidence>
<protein>
    <submittedName>
        <fullName evidence="2">Uncharacterized protein</fullName>
    </submittedName>
</protein>
<sequence length="227" mass="23741">MGFLVGLTGAFGLLASFVLLHAGIDSMALRYPLALGLAYLFFLFLLWLWLRTTASDYIDLPDVGELIPSGGGDVRPPVPMSSGGGGNFGGAGASRSFDTTSGVSLDEPTSSTPLGDAASAVADTDEFTVPLMVILLALGLALASFYVVYLAPSLFAEILFDGALSYSLYRHLRGAGGSHWMRTAVRRTVLPFGVTAVFVCLVGVAMAAYAPGARTIGDVMHQPRDGQ</sequence>
<feature type="transmembrane region" description="Helical" evidence="1">
    <location>
        <begin position="189"/>
        <end position="210"/>
    </location>
</feature>
<gene>
    <name evidence="2" type="ORF">RD110_02100</name>
</gene>
<organism evidence="2 3">
    <name type="scientific">Rhodoferax koreensis</name>
    <dbReference type="NCBI Taxonomy" id="1842727"/>
    <lineage>
        <taxon>Bacteria</taxon>
        <taxon>Pseudomonadati</taxon>
        <taxon>Pseudomonadota</taxon>
        <taxon>Betaproteobacteria</taxon>
        <taxon>Burkholderiales</taxon>
        <taxon>Comamonadaceae</taxon>
        <taxon>Rhodoferax</taxon>
    </lineage>
</organism>
<dbReference type="STRING" id="1842727.RD110_02100"/>
<keyword evidence="1" id="KW-0472">Membrane</keyword>
<dbReference type="EMBL" id="CP019236">
    <property type="protein sequence ID" value="APW36150.1"/>
    <property type="molecule type" value="Genomic_DNA"/>
</dbReference>
<dbReference type="Proteomes" id="UP000186609">
    <property type="component" value="Chromosome"/>
</dbReference>
<dbReference type="KEGG" id="rhy:RD110_02100"/>
<keyword evidence="1" id="KW-0812">Transmembrane</keyword>
<feature type="transmembrane region" description="Helical" evidence="1">
    <location>
        <begin position="127"/>
        <end position="147"/>
    </location>
</feature>
<dbReference type="OrthoDB" id="8906049at2"/>